<protein>
    <recommendedName>
        <fullName evidence="12">Potassium channel domain-containing protein</fullName>
    </recommendedName>
</protein>
<evidence type="ECO:0000313" key="14">
    <source>
        <dbReference type="Proteomes" id="UP001175000"/>
    </source>
</evidence>
<keyword evidence="6 11" id="KW-0472">Membrane</keyword>
<feature type="compositionally biased region" description="Low complexity" evidence="10">
    <location>
        <begin position="591"/>
        <end position="607"/>
    </location>
</feature>
<accession>A0AA39WKR6</accession>
<feature type="compositionally biased region" description="Polar residues" evidence="10">
    <location>
        <begin position="571"/>
        <end position="582"/>
    </location>
</feature>
<evidence type="ECO:0000256" key="2">
    <source>
        <dbReference type="ARBA" id="ARBA00022448"/>
    </source>
</evidence>
<dbReference type="PANTHER" id="PTHR11003">
    <property type="entry name" value="POTASSIUM CHANNEL, SUBFAMILY K"/>
    <property type="match status" value="1"/>
</dbReference>
<feature type="compositionally biased region" description="Basic and acidic residues" evidence="10">
    <location>
        <begin position="1"/>
        <end position="38"/>
    </location>
</feature>
<feature type="compositionally biased region" description="Polar residues" evidence="10">
    <location>
        <begin position="608"/>
        <end position="618"/>
    </location>
</feature>
<feature type="transmembrane region" description="Helical" evidence="11">
    <location>
        <begin position="169"/>
        <end position="190"/>
    </location>
</feature>
<feature type="transmembrane region" description="Helical" evidence="11">
    <location>
        <begin position="265"/>
        <end position="285"/>
    </location>
</feature>
<dbReference type="EMBL" id="JAULSU010000005">
    <property type="protein sequence ID" value="KAK0617223.1"/>
    <property type="molecule type" value="Genomic_DNA"/>
</dbReference>
<feature type="compositionally biased region" description="Acidic residues" evidence="10">
    <location>
        <begin position="511"/>
        <end position="521"/>
    </location>
</feature>
<evidence type="ECO:0000256" key="5">
    <source>
        <dbReference type="ARBA" id="ARBA00023065"/>
    </source>
</evidence>
<proteinExistence type="inferred from homology"/>
<feature type="coiled-coil region" evidence="9">
    <location>
        <begin position="703"/>
        <end position="730"/>
    </location>
</feature>
<reference evidence="13" key="1">
    <citation type="submission" date="2023-06" db="EMBL/GenBank/DDBJ databases">
        <title>Genome-scale phylogeny and comparative genomics of the fungal order Sordariales.</title>
        <authorList>
            <consortium name="Lawrence Berkeley National Laboratory"/>
            <person name="Hensen N."/>
            <person name="Bonometti L."/>
            <person name="Westerberg I."/>
            <person name="Brannstrom I.O."/>
            <person name="Guillou S."/>
            <person name="Cros-Aarteil S."/>
            <person name="Calhoun S."/>
            <person name="Haridas S."/>
            <person name="Kuo A."/>
            <person name="Mondo S."/>
            <person name="Pangilinan J."/>
            <person name="Riley R."/>
            <person name="Labutti K."/>
            <person name="Andreopoulos B."/>
            <person name="Lipzen A."/>
            <person name="Chen C."/>
            <person name="Yanf M."/>
            <person name="Daum C."/>
            <person name="Ng V."/>
            <person name="Clum A."/>
            <person name="Steindorff A."/>
            <person name="Ohm R."/>
            <person name="Martin F."/>
            <person name="Silar P."/>
            <person name="Natvig D."/>
            <person name="Lalanne C."/>
            <person name="Gautier V."/>
            <person name="Ament-Velasquez S.L."/>
            <person name="Kruys A."/>
            <person name="Hutchinson M.I."/>
            <person name="Powell A.J."/>
            <person name="Barry K."/>
            <person name="Miller A.N."/>
            <person name="Grigoriev I.V."/>
            <person name="Debuchy R."/>
            <person name="Gladieux P."/>
            <person name="Thoren M.H."/>
            <person name="Johannesson H."/>
        </authorList>
    </citation>
    <scope>NUCLEOTIDE SEQUENCE</scope>
    <source>
        <strain evidence="13">CBS 606.72</strain>
    </source>
</reference>
<dbReference type="PRINTS" id="PR01333">
    <property type="entry name" value="2POREKCHANEL"/>
</dbReference>
<dbReference type="InterPro" id="IPR003280">
    <property type="entry name" value="2pore_dom_K_chnl"/>
</dbReference>
<sequence length="743" mass="83469">MNDASGERIDEHVRHEELNAKESAKGTEPNHDHDEPEQPHLNPSRWWFASSAFPLVAATLGPVASSFSICALVKPWRQYYPPNTNIDDAAFVADPAWLTVINGIQLAIAIIANLALLLNMTRRLRFAIAQPITIIGWYISSIALICLTATAAGPLVIEPAEEYIWAQSFYYGIYSAVLYFVVSSLMVVTFMGAHTGRYPKDFNLTPSQRTLMLQTIMFQIYLLLGALVFCNVEGWDYLDAVYWAAVTLFTVGFGDFYATTTIGRALLIPYALIGIISLGLVIGSIRSLVLERGRRRFDARVMERKRQQVLRNIKRKGKDEILVPIQGGPLTSPSAASGLTEFDRREAEFKLMRKIQEVADWRRRWYAMAISTSTWLVLWLVGAKIFQVCEGPYQGWTYFDAFYFAFVSLTTIGYGDITPVSNGGKSFWVFWALLALPTMTVLISNAGDTIVRGVREATDQIGMVTILPGERGFKKDLEKILRWLSFGKLFEEDIEEDPPGFLGAAQPHDDSADDDDEMEAEAEQDLNELMAEGAAPEAARETKEKDTADEALHGKPVEGSLATEPERPSFKTISFSDDNWTQKPRAHRQNTSGSSSARPRPTPSSSSQLLKLTRTASMPRQVLPDVPSNKADYHLTLIEEIRRVMQHLKSNPPRKYTFPEWAWYLRLIGEDEGNADRHHEPHAKAKKGSWSWVGSRSPLMGSKEEAEWILEKLTKKLEEELRGITRARRRSSAGLGRGRLMVV</sequence>
<feature type="transmembrane region" description="Helical" evidence="11">
    <location>
        <begin position="427"/>
        <end position="446"/>
    </location>
</feature>
<dbReference type="GO" id="GO:0005886">
    <property type="term" value="C:plasma membrane"/>
    <property type="evidence" value="ECO:0007669"/>
    <property type="project" value="TreeGrafter"/>
</dbReference>
<feature type="region of interest" description="Disordered" evidence="10">
    <location>
        <begin position="1"/>
        <end position="40"/>
    </location>
</feature>
<gene>
    <name evidence="13" type="ORF">B0T14DRAFT_538820</name>
</gene>
<feature type="transmembrane region" description="Helical" evidence="11">
    <location>
        <begin position="96"/>
        <end position="120"/>
    </location>
</feature>
<dbReference type="SUPFAM" id="SSF81324">
    <property type="entry name" value="Voltage-gated potassium channels"/>
    <property type="match status" value="2"/>
</dbReference>
<comment type="similarity">
    <text evidence="8">Belongs to the two pore domain potassium channel (TC 1.A.1.8) family.</text>
</comment>
<dbReference type="InterPro" id="IPR013099">
    <property type="entry name" value="K_chnl_dom"/>
</dbReference>
<keyword evidence="7 8" id="KW-0407">Ion channel</keyword>
<comment type="subcellular location">
    <subcellularLocation>
        <location evidence="1">Membrane</location>
        <topology evidence="1">Multi-pass membrane protein</topology>
    </subcellularLocation>
</comment>
<feature type="domain" description="Potassium channel" evidence="12">
    <location>
        <begin position="375"/>
        <end position="451"/>
    </location>
</feature>
<evidence type="ECO:0000256" key="3">
    <source>
        <dbReference type="ARBA" id="ARBA00022692"/>
    </source>
</evidence>
<keyword evidence="2 8" id="KW-0813">Transport</keyword>
<keyword evidence="9" id="KW-0175">Coiled coil</keyword>
<organism evidence="13 14">
    <name type="scientific">Immersiella caudata</name>
    <dbReference type="NCBI Taxonomy" id="314043"/>
    <lineage>
        <taxon>Eukaryota</taxon>
        <taxon>Fungi</taxon>
        <taxon>Dikarya</taxon>
        <taxon>Ascomycota</taxon>
        <taxon>Pezizomycotina</taxon>
        <taxon>Sordariomycetes</taxon>
        <taxon>Sordariomycetidae</taxon>
        <taxon>Sordariales</taxon>
        <taxon>Lasiosphaeriaceae</taxon>
        <taxon>Immersiella</taxon>
    </lineage>
</organism>
<evidence type="ECO:0000256" key="7">
    <source>
        <dbReference type="ARBA" id="ARBA00023303"/>
    </source>
</evidence>
<feature type="region of interest" description="Disordered" evidence="10">
    <location>
        <begin position="534"/>
        <end position="627"/>
    </location>
</feature>
<name>A0AA39WKR6_9PEZI</name>
<comment type="caution">
    <text evidence="13">The sequence shown here is derived from an EMBL/GenBank/DDBJ whole genome shotgun (WGS) entry which is preliminary data.</text>
</comment>
<evidence type="ECO:0000256" key="10">
    <source>
        <dbReference type="SAM" id="MobiDB-lite"/>
    </source>
</evidence>
<dbReference type="GO" id="GO:0022841">
    <property type="term" value="F:potassium ion leak channel activity"/>
    <property type="evidence" value="ECO:0007669"/>
    <property type="project" value="TreeGrafter"/>
</dbReference>
<evidence type="ECO:0000256" key="1">
    <source>
        <dbReference type="ARBA" id="ARBA00004141"/>
    </source>
</evidence>
<feature type="region of interest" description="Disordered" evidence="10">
    <location>
        <begin position="497"/>
        <end position="521"/>
    </location>
</feature>
<keyword evidence="3 8" id="KW-0812">Transmembrane</keyword>
<keyword evidence="4 11" id="KW-1133">Transmembrane helix</keyword>
<keyword evidence="5 8" id="KW-0406">Ion transport</keyword>
<dbReference type="FunFam" id="1.10.287.70:FF:000182">
    <property type="entry name" value="Outward-rectifier potassium channel TOK1"/>
    <property type="match status" value="1"/>
</dbReference>
<evidence type="ECO:0000256" key="6">
    <source>
        <dbReference type="ARBA" id="ARBA00023136"/>
    </source>
</evidence>
<dbReference type="Pfam" id="PF07885">
    <property type="entry name" value="Ion_trans_2"/>
    <property type="match status" value="2"/>
</dbReference>
<dbReference type="FunFam" id="1.10.287.70:FF:000170">
    <property type="entry name" value="Outward-rectifier potassium channel TOK1"/>
    <property type="match status" value="1"/>
</dbReference>
<evidence type="ECO:0000256" key="4">
    <source>
        <dbReference type="ARBA" id="ARBA00022989"/>
    </source>
</evidence>
<dbReference type="PANTHER" id="PTHR11003:SF301">
    <property type="entry name" value="POTASSIUM CHANNEL PROTEIN"/>
    <property type="match status" value="1"/>
</dbReference>
<feature type="transmembrane region" description="Helical" evidence="11">
    <location>
        <begin position="211"/>
        <end position="229"/>
    </location>
</feature>
<evidence type="ECO:0000256" key="9">
    <source>
        <dbReference type="SAM" id="Coils"/>
    </source>
</evidence>
<dbReference type="Gene3D" id="1.10.287.70">
    <property type="match status" value="2"/>
</dbReference>
<dbReference type="AlphaFoldDB" id="A0AA39WKR6"/>
<dbReference type="Proteomes" id="UP001175000">
    <property type="component" value="Unassembled WGS sequence"/>
</dbReference>
<evidence type="ECO:0000259" key="12">
    <source>
        <dbReference type="Pfam" id="PF07885"/>
    </source>
</evidence>
<evidence type="ECO:0000313" key="13">
    <source>
        <dbReference type="EMBL" id="KAK0617223.1"/>
    </source>
</evidence>
<dbReference type="GO" id="GO:0030322">
    <property type="term" value="P:stabilization of membrane potential"/>
    <property type="evidence" value="ECO:0007669"/>
    <property type="project" value="TreeGrafter"/>
</dbReference>
<dbReference type="GO" id="GO:0015271">
    <property type="term" value="F:outward rectifier potassium channel activity"/>
    <property type="evidence" value="ECO:0007669"/>
    <property type="project" value="TreeGrafter"/>
</dbReference>
<feature type="transmembrane region" description="Helical" evidence="11">
    <location>
        <begin position="365"/>
        <end position="386"/>
    </location>
</feature>
<feature type="transmembrane region" description="Helical" evidence="11">
    <location>
        <begin position="52"/>
        <end position="76"/>
    </location>
</feature>
<feature type="domain" description="Potassium channel" evidence="12">
    <location>
        <begin position="217"/>
        <end position="289"/>
    </location>
</feature>
<evidence type="ECO:0000256" key="11">
    <source>
        <dbReference type="SAM" id="Phobius"/>
    </source>
</evidence>
<feature type="transmembrane region" description="Helical" evidence="11">
    <location>
        <begin position="132"/>
        <end position="157"/>
    </location>
</feature>
<feature type="compositionally biased region" description="Basic and acidic residues" evidence="10">
    <location>
        <begin position="538"/>
        <end position="556"/>
    </location>
</feature>
<evidence type="ECO:0000256" key="8">
    <source>
        <dbReference type="RuleBase" id="RU003857"/>
    </source>
</evidence>
<feature type="transmembrane region" description="Helical" evidence="11">
    <location>
        <begin position="398"/>
        <end position="415"/>
    </location>
</feature>
<keyword evidence="14" id="KW-1185">Reference proteome</keyword>
<feature type="transmembrane region" description="Helical" evidence="11">
    <location>
        <begin position="241"/>
        <end position="258"/>
    </location>
</feature>